<dbReference type="AlphaFoldDB" id="A0A4R1RSJ2"/>
<organism evidence="1 2">
    <name type="scientific">Mariniflexile fucanivorans</name>
    <dbReference type="NCBI Taxonomy" id="264023"/>
    <lineage>
        <taxon>Bacteria</taxon>
        <taxon>Pseudomonadati</taxon>
        <taxon>Bacteroidota</taxon>
        <taxon>Flavobacteriia</taxon>
        <taxon>Flavobacteriales</taxon>
        <taxon>Flavobacteriaceae</taxon>
        <taxon>Mariniflexile</taxon>
    </lineage>
</organism>
<dbReference type="RefSeq" id="WP_132214932.1">
    <property type="nucleotide sequence ID" value="NZ_OX156936.1"/>
</dbReference>
<keyword evidence="2" id="KW-1185">Reference proteome</keyword>
<name>A0A4R1RSJ2_9FLAO</name>
<comment type="caution">
    <text evidence="1">The sequence shown here is derived from an EMBL/GenBank/DDBJ whole genome shotgun (WGS) entry which is preliminary data.</text>
</comment>
<dbReference type="OrthoDB" id="1429235at2"/>
<sequence>MMQSFVDNKYLLHFFNALLKSDRFSNEAEIREEILSFFKSKTNISLEADFETMLNNLDKKSVQIVLTLINKLTTGRNGTTIKTKCGNTFRELKRVEVYSKLKNPFASFWLGNSYNHSLDKYSKANPYYFLSNDDDLNKWKEMSKTKSFYVGPKNNSNSIDSLKDWSQLSTFSHPFKDIIISDRYCLKDKVGIKLNIIPIIQNLAEKTSKIENIIFFTGFNELINNSISDAYELIKGQLDEIKINYTNLIIYHSNLTPHTRCIITNNFFIKSDDSLDYFNSNGKYKTKGSLLTIAPVFKINKSEFNDLIYTWSNILNNSRDEMKYGNVSNNFLDLISRDLVTT</sequence>
<accession>A0A4R1RSJ2</accession>
<dbReference type="EMBL" id="SLUP01000001">
    <property type="protein sequence ID" value="TCL69289.1"/>
    <property type="molecule type" value="Genomic_DNA"/>
</dbReference>
<protein>
    <submittedName>
        <fullName evidence="1">Uncharacterized protein</fullName>
    </submittedName>
</protein>
<evidence type="ECO:0000313" key="1">
    <source>
        <dbReference type="EMBL" id="TCL69289.1"/>
    </source>
</evidence>
<dbReference type="Proteomes" id="UP000295455">
    <property type="component" value="Unassembled WGS sequence"/>
</dbReference>
<evidence type="ECO:0000313" key="2">
    <source>
        <dbReference type="Proteomes" id="UP000295455"/>
    </source>
</evidence>
<proteinExistence type="predicted"/>
<reference evidence="1 2" key="1">
    <citation type="submission" date="2019-03" db="EMBL/GenBank/DDBJ databases">
        <title>Genomic Encyclopedia of Type Strains, Phase IV (KMG-IV): sequencing the most valuable type-strain genomes for metagenomic binning, comparative biology and taxonomic classification.</title>
        <authorList>
            <person name="Goeker M."/>
        </authorList>
    </citation>
    <scope>NUCLEOTIDE SEQUENCE [LARGE SCALE GENOMIC DNA]</scope>
    <source>
        <strain evidence="1 2">DSM 18792</strain>
    </source>
</reference>
<gene>
    <name evidence="1" type="ORF">EV196_101727</name>
</gene>